<accession>A0A8H3J8P5</accession>
<keyword evidence="4 6" id="KW-1133">Transmembrane helix</keyword>
<evidence type="ECO:0000313" key="8">
    <source>
        <dbReference type="Proteomes" id="UP000664203"/>
    </source>
</evidence>
<reference evidence="7" key="1">
    <citation type="submission" date="2021-03" db="EMBL/GenBank/DDBJ databases">
        <authorList>
            <person name="Tagirdzhanova G."/>
        </authorList>
    </citation>
    <scope>NUCLEOTIDE SEQUENCE</scope>
</reference>
<feature type="transmembrane region" description="Helical" evidence="6">
    <location>
        <begin position="37"/>
        <end position="58"/>
    </location>
</feature>
<feature type="transmembrane region" description="Helical" evidence="6">
    <location>
        <begin position="153"/>
        <end position="174"/>
    </location>
</feature>
<proteinExistence type="inferred from homology"/>
<keyword evidence="3 6" id="KW-0812">Transmembrane</keyword>
<dbReference type="GO" id="GO:0016020">
    <property type="term" value="C:membrane"/>
    <property type="evidence" value="ECO:0007669"/>
    <property type="project" value="UniProtKB-SubCell"/>
</dbReference>
<keyword evidence="8" id="KW-1185">Reference proteome</keyword>
<comment type="subcellular location">
    <subcellularLocation>
        <location evidence="1">Membrane</location>
        <topology evidence="1">Multi-pass membrane protein</topology>
    </subcellularLocation>
</comment>
<dbReference type="Proteomes" id="UP000664203">
    <property type="component" value="Unassembled WGS sequence"/>
</dbReference>
<dbReference type="GO" id="GO:0016829">
    <property type="term" value="F:lyase activity"/>
    <property type="evidence" value="ECO:0007669"/>
    <property type="project" value="InterPro"/>
</dbReference>
<evidence type="ECO:0000256" key="4">
    <source>
        <dbReference type="ARBA" id="ARBA00022989"/>
    </source>
</evidence>
<dbReference type="PANTHER" id="PTHR42038:SF4">
    <property type="entry name" value="INTEGRAL MEMBRANE PROTEIN"/>
    <property type="match status" value="1"/>
</dbReference>
<dbReference type="Pfam" id="PF25129">
    <property type="entry name" value="Pyr4-TMTC"/>
    <property type="match status" value="1"/>
</dbReference>
<comment type="similarity">
    <text evidence="2">Belongs to the paxB family.</text>
</comment>
<gene>
    <name evidence="7" type="ORF">ALECFALPRED_010199</name>
</gene>
<feature type="transmembrane region" description="Helical" evidence="6">
    <location>
        <begin position="130"/>
        <end position="147"/>
    </location>
</feature>
<evidence type="ECO:0000256" key="2">
    <source>
        <dbReference type="ARBA" id="ARBA00006757"/>
    </source>
</evidence>
<evidence type="ECO:0000313" key="7">
    <source>
        <dbReference type="EMBL" id="CAF9942891.1"/>
    </source>
</evidence>
<keyword evidence="5 6" id="KW-0472">Membrane</keyword>
<name>A0A8H3J8P5_9LECA</name>
<evidence type="ECO:0000256" key="6">
    <source>
        <dbReference type="SAM" id="Phobius"/>
    </source>
</evidence>
<organism evidence="7 8">
    <name type="scientific">Alectoria fallacina</name>
    <dbReference type="NCBI Taxonomy" id="1903189"/>
    <lineage>
        <taxon>Eukaryota</taxon>
        <taxon>Fungi</taxon>
        <taxon>Dikarya</taxon>
        <taxon>Ascomycota</taxon>
        <taxon>Pezizomycotina</taxon>
        <taxon>Lecanoromycetes</taxon>
        <taxon>OSLEUM clade</taxon>
        <taxon>Lecanoromycetidae</taxon>
        <taxon>Lecanorales</taxon>
        <taxon>Lecanorineae</taxon>
        <taxon>Parmeliaceae</taxon>
        <taxon>Alectoria</taxon>
    </lineage>
</organism>
<dbReference type="InterPro" id="IPR039020">
    <property type="entry name" value="PaxB-like"/>
</dbReference>
<dbReference type="PANTHER" id="PTHR42038">
    <property type="match status" value="1"/>
</dbReference>
<dbReference type="AlphaFoldDB" id="A0A8H3J8P5"/>
<comment type="caution">
    <text evidence="7">The sequence shown here is derived from an EMBL/GenBank/DDBJ whole genome shotgun (WGS) entry which is preliminary data.</text>
</comment>
<protein>
    <submittedName>
        <fullName evidence="7">Uncharacterized protein</fullName>
    </submittedName>
</protein>
<feature type="transmembrane region" description="Helical" evidence="6">
    <location>
        <begin position="70"/>
        <end position="90"/>
    </location>
</feature>
<dbReference type="OrthoDB" id="5294024at2759"/>
<dbReference type="EMBL" id="CAJPDR010000830">
    <property type="protein sequence ID" value="CAF9942891.1"/>
    <property type="molecule type" value="Genomic_DNA"/>
</dbReference>
<evidence type="ECO:0000256" key="1">
    <source>
        <dbReference type="ARBA" id="ARBA00004141"/>
    </source>
</evidence>
<evidence type="ECO:0000256" key="5">
    <source>
        <dbReference type="ARBA" id="ARBA00023136"/>
    </source>
</evidence>
<evidence type="ECO:0000256" key="3">
    <source>
        <dbReference type="ARBA" id="ARBA00022692"/>
    </source>
</evidence>
<sequence>MASLPPSPPFMLAQIVERYHVAVHAADAGLDPPQSYLLVQTSLVLCAGLLWTMAYLFYSIRAFRDHKSAMPLYSLYACLAWELFYWIVLASTSFEWFGYGIWFVADLVHAAIVIQYQYADQKWQATREMCRGVGFFCVGFWTISIFNPDHESSAFFIGFVIQISISYGSLYDIVCGEDMKGHSLEIWFVKPRTSLSQGTQSLIRDTGALGC</sequence>
<feature type="transmembrane region" description="Helical" evidence="6">
    <location>
        <begin position="96"/>
        <end position="118"/>
    </location>
</feature>